<evidence type="ECO:0000256" key="5">
    <source>
        <dbReference type="SAM" id="Coils"/>
    </source>
</evidence>
<feature type="transmembrane region" description="Helical" evidence="7">
    <location>
        <begin position="135"/>
        <end position="153"/>
    </location>
</feature>
<dbReference type="EMBL" id="JBFCZG010000008">
    <property type="protein sequence ID" value="KAL3419525.1"/>
    <property type="molecule type" value="Genomic_DNA"/>
</dbReference>
<gene>
    <name evidence="8" type="ORF">PVAG01_09747</name>
</gene>
<dbReference type="Gene3D" id="1.20.1250.20">
    <property type="entry name" value="MFS general substrate transporter like domains"/>
    <property type="match status" value="1"/>
</dbReference>
<feature type="transmembrane region" description="Helical" evidence="7">
    <location>
        <begin position="183"/>
        <end position="209"/>
    </location>
</feature>
<feature type="transmembrane region" description="Helical" evidence="7">
    <location>
        <begin position="159"/>
        <end position="176"/>
    </location>
</feature>
<feature type="compositionally biased region" description="Polar residues" evidence="6">
    <location>
        <begin position="1"/>
        <end position="11"/>
    </location>
</feature>
<evidence type="ECO:0000256" key="3">
    <source>
        <dbReference type="ARBA" id="ARBA00022989"/>
    </source>
</evidence>
<evidence type="ECO:0000313" key="9">
    <source>
        <dbReference type="Proteomes" id="UP001629113"/>
    </source>
</evidence>
<name>A0ABR4P887_9HELO</name>
<feature type="transmembrane region" description="Helical" evidence="7">
    <location>
        <begin position="326"/>
        <end position="345"/>
    </location>
</feature>
<evidence type="ECO:0000256" key="1">
    <source>
        <dbReference type="ARBA" id="ARBA00004141"/>
    </source>
</evidence>
<protein>
    <submittedName>
        <fullName evidence="8">MFS multidrug transporter</fullName>
    </submittedName>
</protein>
<dbReference type="Proteomes" id="UP001629113">
    <property type="component" value="Unassembled WGS sequence"/>
</dbReference>
<feature type="transmembrane region" description="Helical" evidence="7">
    <location>
        <begin position="284"/>
        <end position="306"/>
    </location>
</feature>
<feature type="transmembrane region" description="Helical" evidence="7">
    <location>
        <begin position="366"/>
        <end position="387"/>
    </location>
</feature>
<keyword evidence="3 7" id="KW-1133">Transmembrane helix</keyword>
<dbReference type="PANTHER" id="PTHR23502:SF59">
    <property type="entry name" value="MULTIDRUG TRANSPORTER, PUTATIVE (AFU_ORTHOLOGUE AFUA_1G10370)-RELATED"/>
    <property type="match status" value="1"/>
</dbReference>
<sequence length="795" mass="88870">MNSCDTTNNEPRGSEKEEHQANPRCSPILNSGNVQVSRSAISSSHIVDFDTNDDLTRPLNWPMRKKVVTTLLYGLTTAGSTWASSIFSTVTADVRKEFAVSSEVSTLGVSLFLFGFGVGPLFWAPISEAYGRRIAVFLPYFIAAIFCFGTAAAKDIQTIIITRFFVGFFRVMRDIWSDSQRGVAVLFYSLTLVGGPLFSPIGGAAIVQSPLGWRWTHYITGTMMLVILFVDILVLDETYAKVILVKKAEKLRRETGNWALHAKHEEDINLHDLFHKFLFKPIQLLQTPICFFMVLYSSFVYGIVYLNFASYQIEYIEIRKWSPIEAALPFLAVFLGIILGAIMCFHNQSFYIKRLVANNEKPVPEARLPPMMLGGVFLACGLFIFAWTSGPRTHWIAGCVGGVLMGMGFFSIFQGSTNYLVDTFNEYGASAIAANTLIRNAFAGAFPLFTKQMFHSLGVSWAVSLLGKHAEMQEEIRGLKQELAKYQSQNVSALNGQQTVQAEVCSISPMDDTQVSEQFLGEINVPGEKLAILYEHFFRYYHPLCPLLDPSLSCDEYFNLSPLLAWTIVVVAARRYPQDPLLLAKLSSSYKKLLWATVAEMPQRYHSVKALALLCTWPIPLVMDMSRRSKTERLGAGLGLSEMDPTFMFSGIMMQIALQTGLHRALHAQDFIRQTREVSESEVNDRKLTWAVCNIISQAVSSGNGQPSTTIYDWNLGPGLQAGWDTLSGEIEQRLKIEKFSAKVTRTLYSNSMDLVGLIDENEQDSAMAMLTIDLEELERSFTANLSGMKCHPTF</sequence>
<evidence type="ECO:0000313" key="8">
    <source>
        <dbReference type="EMBL" id="KAL3419525.1"/>
    </source>
</evidence>
<feature type="transmembrane region" description="Helical" evidence="7">
    <location>
        <begin position="71"/>
        <end position="92"/>
    </location>
</feature>
<dbReference type="CDD" id="cd17323">
    <property type="entry name" value="MFS_Tpo1_MDR_like"/>
    <property type="match status" value="1"/>
</dbReference>
<dbReference type="SUPFAM" id="SSF103473">
    <property type="entry name" value="MFS general substrate transporter"/>
    <property type="match status" value="1"/>
</dbReference>
<evidence type="ECO:0000256" key="2">
    <source>
        <dbReference type="ARBA" id="ARBA00022692"/>
    </source>
</evidence>
<comment type="caution">
    <text evidence="8">The sequence shown here is derived from an EMBL/GenBank/DDBJ whole genome shotgun (WGS) entry which is preliminary data.</text>
</comment>
<keyword evidence="9" id="KW-1185">Reference proteome</keyword>
<evidence type="ECO:0000256" key="6">
    <source>
        <dbReference type="SAM" id="MobiDB-lite"/>
    </source>
</evidence>
<keyword evidence="5" id="KW-0175">Coiled coil</keyword>
<evidence type="ECO:0000256" key="4">
    <source>
        <dbReference type="ARBA" id="ARBA00023136"/>
    </source>
</evidence>
<dbReference type="PANTHER" id="PTHR23502">
    <property type="entry name" value="MAJOR FACILITATOR SUPERFAMILY"/>
    <property type="match status" value="1"/>
</dbReference>
<feature type="compositionally biased region" description="Basic and acidic residues" evidence="6">
    <location>
        <begin position="12"/>
        <end position="21"/>
    </location>
</feature>
<feature type="coiled-coil region" evidence="5">
    <location>
        <begin position="462"/>
        <end position="489"/>
    </location>
</feature>
<dbReference type="CDD" id="cd12148">
    <property type="entry name" value="fungal_TF_MHR"/>
    <property type="match status" value="1"/>
</dbReference>
<feature type="transmembrane region" description="Helical" evidence="7">
    <location>
        <begin position="104"/>
        <end position="123"/>
    </location>
</feature>
<keyword evidence="2 7" id="KW-0812">Transmembrane</keyword>
<dbReference type="InterPro" id="IPR011701">
    <property type="entry name" value="MFS"/>
</dbReference>
<evidence type="ECO:0000256" key="7">
    <source>
        <dbReference type="SAM" id="Phobius"/>
    </source>
</evidence>
<feature type="region of interest" description="Disordered" evidence="6">
    <location>
        <begin position="1"/>
        <end position="29"/>
    </location>
</feature>
<keyword evidence="4 7" id="KW-0472">Membrane</keyword>
<reference evidence="8 9" key="1">
    <citation type="submission" date="2024-06" db="EMBL/GenBank/DDBJ databases">
        <title>Complete genome of Phlyctema vagabunda strain 19-DSS-EL-015.</title>
        <authorList>
            <person name="Fiorenzani C."/>
        </authorList>
    </citation>
    <scope>NUCLEOTIDE SEQUENCE [LARGE SCALE GENOMIC DNA]</scope>
    <source>
        <strain evidence="8 9">19-DSS-EL-015</strain>
    </source>
</reference>
<dbReference type="Pfam" id="PF07690">
    <property type="entry name" value="MFS_1"/>
    <property type="match status" value="1"/>
</dbReference>
<organism evidence="8 9">
    <name type="scientific">Phlyctema vagabunda</name>
    <dbReference type="NCBI Taxonomy" id="108571"/>
    <lineage>
        <taxon>Eukaryota</taxon>
        <taxon>Fungi</taxon>
        <taxon>Dikarya</taxon>
        <taxon>Ascomycota</taxon>
        <taxon>Pezizomycotina</taxon>
        <taxon>Leotiomycetes</taxon>
        <taxon>Helotiales</taxon>
        <taxon>Dermateaceae</taxon>
        <taxon>Phlyctema</taxon>
    </lineage>
</organism>
<feature type="transmembrane region" description="Helical" evidence="7">
    <location>
        <begin position="393"/>
        <end position="413"/>
    </location>
</feature>
<feature type="transmembrane region" description="Helical" evidence="7">
    <location>
        <begin position="215"/>
        <end position="235"/>
    </location>
</feature>
<accession>A0ABR4P887</accession>
<proteinExistence type="predicted"/>
<dbReference type="InterPro" id="IPR036259">
    <property type="entry name" value="MFS_trans_sf"/>
</dbReference>
<comment type="subcellular location">
    <subcellularLocation>
        <location evidence="1">Membrane</location>
        <topology evidence="1">Multi-pass membrane protein</topology>
    </subcellularLocation>
</comment>